<name>A0ABS2CPP3_9MICO</name>
<organism evidence="2 3">
    <name type="scientific">Phycicoccus sonneratiae</name>
    <dbReference type="NCBI Taxonomy" id="2807628"/>
    <lineage>
        <taxon>Bacteria</taxon>
        <taxon>Bacillati</taxon>
        <taxon>Actinomycetota</taxon>
        <taxon>Actinomycetes</taxon>
        <taxon>Micrococcales</taxon>
        <taxon>Intrasporangiaceae</taxon>
        <taxon>Phycicoccus</taxon>
    </lineage>
</organism>
<reference evidence="2" key="1">
    <citation type="submission" date="2021-02" db="EMBL/GenBank/DDBJ databases">
        <title>Phycicoccus sp. MQZ13P-5T, whole genome shotgun sequence.</title>
        <authorList>
            <person name="Tuo L."/>
        </authorList>
    </citation>
    <scope>NUCLEOTIDE SEQUENCE</scope>
    <source>
        <strain evidence="2">MQZ13P-5</strain>
    </source>
</reference>
<keyword evidence="1" id="KW-0472">Membrane</keyword>
<feature type="transmembrane region" description="Helical" evidence="1">
    <location>
        <begin position="93"/>
        <end position="117"/>
    </location>
</feature>
<feature type="transmembrane region" description="Helical" evidence="1">
    <location>
        <begin position="20"/>
        <end position="43"/>
    </location>
</feature>
<dbReference type="InterPro" id="IPR021354">
    <property type="entry name" value="DUF2975"/>
</dbReference>
<sequence length="205" mass="21608">MSTTPRPRKDLWAFDRADRWGLGLLLGLVAAVTTAVAVVAPLVRWAGGDGLPLRYVGPLAVPALDRAGVAYDELGAVDATLANPSTAQRLLDLAPGVLATVLVVVGCWLVLGVLRDVGSGDPFRWRNVVRLRALALLVAVGAPVVWFARSSVDLSLVTSLDLEEGVAGALFELPWLPVVTGMVIALVAEAFRAGSRLREDVEGLV</sequence>
<proteinExistence type="predicted"/>
<evidence type="ECO:0000313" key="3">
    <source>
        <dbReference type="Proteomes" id="UP001430172"/>
    </source>
</evidence>
<dbReference type="RefSeq" id="WP_204132322.1">
    <property type="nucleotide sequence ID" value="NZ_JAFDVD010000017.1"/>
</dbReference>
<gene>
    <name evidence="2" type="ORF">JQN70_15805</name>
</gene>
<evidence type="ECO:0000256" key="1">
    <source>
        <dbReference type="SAM" id="Phobius"/>
    </source>
</evidence>
<comment type="caution">
    <text evidence="2">The sequence shown here is derived from an EMBL/GenBank/DDBJ whole genome shotgun (WGS) entry which is preliminary data.</text>
</comment>
<keyword evidence="1" id="KW-1133">Transmembrane helix</keyword>
<keyword evidence="1" id="KW-0812">Transmembrane</keyword>
<dbReference type="Pfam" id="PF11188">
    <property type="entry name" value="DUF2975"/>
    <property type="match status" value="1"/>
</dbReference>
<feature type="transmembrane region" description="Helical" evidence="1">
    <location>
        <begin position="129"/>
        <end position="148"/>
    </location>
</feature>
<protein>
    <submittedName>
        <fullName evidence="2">DUF2975 domain-containing protein</fullName>
    </submittedName>
</protein>
<evidence type="ECO:0000313" key="2">
    <source>
        <dbReference type="EMBL" id="MBM6401862.1"/>
    </source>
</evidence>
<keyword evidence="3" id="KW-1185">Reference proteome</keyword>
<dbReference type="Proteomes" id="UP001430172">
    <property type="component" value="Unassembled WGS sequence"/>
</dbReference>
<dbReference type="EMBL" id="JAFDVD010000017">
    <property type="protein sequence ID" value="MBM6401862.1"/>
    <property type="molecule type" value="Genomic_DNA"/>
</dbReference>
<accession>A0ABS2CPP3</accession>
<feature type="transmembrane region" description="Helical" evidence="1">
    <location>
        <begin position="168"/>
        <end position="188"/>
    </location>
</feature>